<evidence type="ECO:0000256" key="2">
    <source>
        <dbReference type="ARBA" id="ARBA00006337"/>
    </source>
</evidence>
<dbReference type="InterPro" id="IPR046342">
    <property type="entry name" value="CBS_dom_sf"/>
</dbReference>
<dbReference type="SMART" id="SM00116">
    <property type="entry name" value="CBS"/>
    <property type="match status" value="2"/>
</dbReference>
<evidence type="ECO:0000259" key="13">
    <source>
        <dbReference type="PROSITE" id="PS51846"/>
    </source>
</evidence>
<evidence type="ECO:0000256" key="8">
    <source>
        <dbReference type="ARBA" id="ARBA00023136"/>
    </source>
</evidence>
<evidence type="ECO:0000256" key="4">
    <source>
        <dbReference type="ARBA" id="ARBA00022692"/>
    </source>
</evidence>
<dbReference type="SUPFAM" id="SSF56176">
    <property type="entry name" value="FAD-binding/transporter-associated domain-like"/>
    <property type="match status" value="1"/>
</dbReference>
<feature type="transmembrane region" description="Helical" evidence="11">
    <location>
        <begin position="104"/>
        <end position="127"/>
    </location>
</feature>
<evidence type="ECO:0000313" key="14">
    <source>
        <dbReference type="EMBL" id="RHW36846.1"/>
    </source>
</evidence>
<proteinExistence type="inferred from homology"/>
<dbReference type="AlphaFoldDB" id="A0A396SML0"/>
<feature type="domain" description="CNNM transmembrane" evidence="13">
    <location>
        <begin position="4"/>
        <end position="207"/>
    </location>
</feature>
<dbReference type="Pfam" id="PF00571">
    <property type="entry name" value="CBS"/>
    <property type="match status" value="2"/>
</dbReference>
<dbReference type="GO" id="GO:0005886">
    <property type="term" value="C:plasma membrane"/>
    <property type="evidence" value="ECO:0007669"/>
    <property type="project" value="UniProtKB-SubCell"/>
</dbReference>
<evidence type="ECO:0000313" key="15">
    <source>
        <dbReference type="Proteomes" id="UP000265692"/>
    </source>
</evidence>
<evidence type="ECO:0000256" key="9">
    <source>
        <dbReference type="PROSITE-ProRule" id="PRU00703"/>
    </source>
</evidence>
<feature type="transmembrane region" description="Helical" evidence="11">
    <location>
        <begin position="64"/>
        <end position="84"/>
    </location>
</feature>
<evidence type="ECO:0000259" key="12">
    <source>
        <dbReference type="PROSITE" id="PS51371"/>
    </source>
</evidence>
<dbReference type="Gene3D" id="3.10.580.10">
    <property type="entry name" value="CBS-domain"/>
    <property type="match status" value="1"/>
</dbReference>
<dbReference type="EMBL" id="QWEI01000004">
    <property type="protein sequence ID" value="RHW36846.1"/>
    <property type="molecule type" value="Genomic_DNA"/>
</dbReference>
<dbReference type="InterPro" id="IPR051676">
    <property type="entry name" value="UPF0053_domain"/>
</dbReference>
<dbReference type="PANTHER" id="PTHR43099:SF2">
    <property type="entry name" value="UPF0053 PROTEIN YRKA"/>
    <property type="match status" value="1"/>
</dbReference>
<feature type="domain" description="CBS" evidence="12">
    <location>
        <begin position="226"/>
        <end position="290"/>
    </location>
</feature>
<evidence type="ECO:0000256" key="7">
    <source>
        <dbReference type="ARBA" id="ARBA00023122"/>
    </source>
</evidence>
<evidence type="ECO:0000256" key="3">
    <source>
        <dbReference type="ARBA" id="ARBA00022475"/>
    </source>
</evidence>
<feature type="transmembrane region" description="Helical" evidence="11">
    <location>
        <begin position="12"/>
        <end position="33"/>
    </location>
</feature>
<name>A0A396SML0_9BACL</name>
<dbReference type="CDD" id="cd04590">
    <property type="entry name" value="CBS_pair_CorC_HlyC_assoc"/>
    <property type="match status" value="1"/>
</dbReference>
<keyword evidence="8 10" id="KW-0472">Membrane</keyword>
<evidence type="ECO:0000256" key="10">
    <source>
        <dbReference type="PROSITE-ProRule" id="PRU01193"/>
    </source>
</evidence>
<feature type="transmembrane region" description="Helical" evidence="11">
    <location>
        <begin position="139"/>
        <end position="159"/>
    </location>
</feature>
<comment type="similarity">
    <text evidence="2">Belongs to the UPF0053 family.</text>
</comment>
<dbReference type="PROSITE" id="PS51371">
    <property type="entry name" value="CBS"/>
    <property type="match status" value="2"/>
</dbReference>
<keyword evidence="6 10" id="KW-1133">Transmembrane helix</keyword>
<sequence length="452" mass="51096">MDVDIVELTIKLAAFFLLIAATAFFVATEFAIVKVRTTRIDQLVAEGNKKAMKAKRVISNLDEYLSACQLGITITALGLGWLGEPTFEMLLHPLFDLFSLPEKITTFLSFLISFMLVTYLHVVVGELTPKTAAIQKSEAITLSLSGPLIVFYKIMYPFIKVLNGSARGLSGLFGYRMVSESEVAHSEEELRLILTDSYKGGEINHSEYEYVNSIFEFSDRTAKEIMVPRTEIVGIENDLTVKEVFEVMGVEQYTRYPVIDGDKDHVIGLVNLKHLLTAYIKDPANGNKPVLDYMQPIIRVFETVPISDLLLKIQRERIHMAILMDEYGGTSGLVTIEDIIEEIVGDIQDEFDEDEIPEVQEISADHYILDAKMLVEEVNDMLGIEISDEDVDTIGGWFLTQRFDAVEGDSFDYEGYEFKIKELDGHHILYIEVTKLPEPEKTDEENDLETNQ</sequence>
<dbReference type="Gene3D" id="3.30.465.10">
    <property type="match status" value="1"/>
</dbReference>
<dbReference type="Pfam" id="PF01595">
    <property type="entry name" value="CNNM"/>
    <property type="match status" value="1"/>
</dbReference>
<dbReference type="PANTHER" id="PTHR43099">
    <property type="entry name" value="UPF0053 PROTEIN YRKA"/>
    <property type="match status" value="1"/>
</dbReference>
<evidence type="ECO:0000256" key="6">
    <source>
        <dbReference type="ARBA" id="ARBA00022989"/>
    </source>
</evidence>
<comment type="caution">
    <text evidence="14">The sequence shown here is derived from an EMBL/GenBank/DDBJ whole genome shotgun (WGS) entry which is preliminary data.</text>
</comment>
<dbReference type="Pfam" id="PF03471">
    <property type="entry name" value="CorC_HlyC"/>
    <property type="match status" value="1"/>
</dbReference>
<evidence type="ECO:0000256" key="11">
    <source>
        <dbReference type="SAM" id="Phobius"/>
    </source>
</evidence>
<dbReference type="GO" id="GO:0050660">
    <property type="term" value="F:flavin adenine dinucleotide binding"/>
    <property type="evidence" value="ECO:0007669"/>
    <property type="project" value="InterPro"/>
</dbReference>
<feature type="domain" description="CBS" evidence="12">
    <location>
        <begin position="293"/>
        <end position="350"/>
    </location>
</feature>
<dbReference type="InterPro" id="IPR036318">
    <property type="entry name" value="FAD-bd_PCMH-like_sf"/>
</dbReference>
<dbReference type="InterPro" id="IPR005170">
    <property type="entry name" value="Transptr-assoc_dom"/>
</dbReference>
<gene>
    <name evidence="14" type="ORF">D1B33_09320</name>
</gene>
<dbReference type="OrthoDB" id="9798188at2"/>
<dbReference type="Proteomes" id="UP000265692">
    <property type="component" value="Unassembled WGS sequence"/>
</dbReference>
<dbReference type="PROSITE" id="PS51846">
    <property type="entry name" value="CNNM"/>
    <property type="match status" value="1"/>
</dbReference>
<dbReference type="InterPro" id="IPR016169">
    <property type="entry name" value="FAD-bd_PCMH_sub2"/>
</dbReference>
<comment type="subcellular location">
    <subcellularLocation>
        <location evidence="1">Cell membrane</location>
        <topology evidence="1">Multi-pass membrane protein</topology>
    </subcellularLocation>
</comment>
<dbReference type="SMART" id="SM01091">
    <property type="entry name" value="CorC_HlyC"/>
    <property type="match status" value="1"/>
</dbReference>
<organism evidence="14 15">
    <name type="scientific">Ureibacillus yapensis</name>
    <dbReference type="NCBI Taxonomy" id="2304605"/>
    <lineage>
        <taxon>Bacteria</taxon>
        <taxon>Bacillati</taxon>
        <taxon>Bacillota</taxon>
        <taxon>Bacilli</taxon>
        <taxon>Bacillales</taxon>
        <taxon>Caryophanaceae</taxon>
        <taxon>Ureibacillus</taxon>
    </lineage>
</organism>
<evidence type="ECO:0000256" key="1">
    <source>
        <dbReference type="ARBA" id="ARBA00004651"/>
    </source>
</evidence>
<keyword evidence="3" id="KW-1003">Cell membrane</keyword>
<dbReference type="FunFam" id="3.10.580.10:FF:000002">
    <property type="entry name" value="Magnesium/cobalt efflux protein CorC"/>
    <property type="match status" value="1"/>
</dbReference>
<keyword evidence="15" id="KW-1185">Reference proteome</keyword>
<dbReference type="InterPro" id="IPR044751">
    <property type="entry name" value="Ion_transp-like_CBS"/>
</dbReference>
<keyword evidence="4 10" id="KW-0812">Transmembrane</keyword>
<reference evidence="14 15" key="1">
    <citation type="submission" date="2018-08" db="EMBL/GenBank/DDBJ databases">
        <title>Lysinibacillus sp. YLB-03 draft genome sequence.</title>
        <authorList>
            <person name="Yu L."/>
        </authorList>
    </citation>
    <scope>NUCLEOTIDE SEQUENCE [LARGE SCALE GENOMIC DNA]</scope>
    <source>
        <strain evidence="14 15">YLB-03</strain>
    </source>
</reference>
<keyword evidence="7 9" id="KW-0129">CBS domain</keyword>
<dbReference type="SUPFAM" id="SSF54631">
    <property type="entry name" value="CBS-domain pair"/>
    <property type="match status" value="1"/>
</dbReference>
<dbReference type="InterPro" id="IPR002550">
    <property type="entry name" value="CNNM"/>
</dbReference>
<accession>A0A396SML0</accession>
<protein>
    <submittedName>
        <fullName evidence="14">HlyC/CorC family transporter</fullName>
    </submittedName>
</protein>
<keyword evidence="5" id="KW-0677">Repeat</keyword>
<dbReference type="InterPro" id="IPR000644">
    <property type="entry name" value="CBS_dom"/>
</dbReference>
<evidence type="ECO:0000256" key="5">
    <source>
        <dbReference type="ARBA" id="ARBA00022737"/>
    </source>
</evidence>